<sequence length="60" mass="6721">MGENSGTQPQTEEVARLEQRMDSFYEALQIIEALTELLPKLQEDVTEIGAQLDDVQGSVR</sequence>
<evidence type="ECO:0000313" key="2">
    <source>
        <dbReference type="Proteomes" id="UP000030645"/>
    </source>
</evidence>
<keyword evidence="2" id="KW-1185">Reference proteome</keyword>
<gene>
    <name evidence="1" type="ORF">L484_025814</name>
</gene>
<reference evidence="2" key="1">
    <citation type="submission" date="2013-01" db="EMBL/GenBank/DDBJ databases">
        <title>Draft Genome Sequence of a Mulberry Tree, Morus notabilis C.K. Schneid.</title>
        <authorList>
            <person name="He N."/>
            <person name="Zhao S."/>
        </authorList>
    </citation>
    <scope>NUCLEOTIDE SEQUENCE</scope>
</reference>
<dbReference type="Proteomes" id="UP000030645">
    <property type="component" value="Unassembled WGS sequence"/>
</dbReference>
<accession>W9R3W9</accession>
<name>W9R3W9_9ROSA</name>
<dbReference type="AlphaFoldDB" id="W9R3W9"/>
<evidence type="ECO:0000313" key="1">
    <source>
        <dbReference type="EMBL" id="EXB67332.1"/>
    </source>
</evidence>
<protein>
    <submittedName>
        <fullName evidence="1">Uncharacterized protein</fullName>
    </submittedName>
</protein>
<organism evidence="1 2">
    <name type="scientific">Morus notabilis</name>
    <dbReference type="NCBI Taxonomy" id="981085"/>
    <lineage>
        <taxon>Eukaryota</taxon>
        <taxon>Viridiplantae</taxon>
        <taxon>Streptophyta</taxon>
        <taxon>Embryophyta</taxon>
        <taxon>Tracheophyta</taxon>
        <taxon>Spermatophyta</taxon>
        <taxon>Magnoliopsida</taxon>
        <taxon>eudicotyledons</taxon>
        <taxon>Gunneridae</taxon>
        <taxon>Pentapetalae</taxon>
        <taxon>rosids</taxon>
        <taxon>fabids</taxon>
        <taxon>Rosales</taxon>
        <taxon>Moraceae</taxon>
        <taxon>Moreae</taxon>
        <taxon>Morus</taxon>
    </lineage>
</organism>
<proteinExistence type="predicted"/>
<dbReference type="EMBL" id="KE344562">
    <property type="protein sequence ID" value="EXB67332.1"/>
    <property type="molecule type" value="Genomic_DNA"/>
</dbReference>